<feature type="signal peptide" evidence="1">
    <location>
        <begin position="1"/>
        <end position="20"/>
    </location>
</feature>
<dbReference type="AlphaFoldDB" id="A0AAP2GPM5"/>
<dbReference type="PROSITE" id="PS50846">
    <property type="entry name" value="HMA_2"/>
    <property type="match status" value="1"/>
</dbReference>
<dbReference type="SUPFAM" id="SSF55008">
    <property type="entry name" value="HMA, heavy metal-associated domain"/>
    <property type="match status" value="1"/>
</dbReference>
<organism evidence="3 4">
    <name type="scientific">Chryseosolibacter histidini</name>
    <dbReference type="NCBI Taxonomy" id="2782349"/>
    <lineage>
        <taxon>Bacteria</taxon>
        <taxon>Pseudomonadati</taxon>
        <taxon>Bacteroidota</taxon>
        <taxon>Cytophagia</taxon>
        <taxon>Cytophagales</taxon>
        <taxon>Chryseotaleaceae</taxon>
        <taxon>Chryseosolibacter</taxon>
    </lineage>
</organism>
<dbReference type="Gene3D" id="3.30.70.100">
    <property type="match status" value="1"/>
</dbReference>
<sequence>MLKRFLILLCFIASSVPLFAGLKWVDVGVNGLTCSMCTRSVEMSLKRLDFVESVKMDLETTEGRIFFKEGVPVDLNALAKAVVNAGFSVRFLKLQLSFDDIPLKDDGSFIFQGQSYQWLDFQNKVEGPVALKLVDENFLPKKERAELIKKFVALKGGDQKILHVVQG</sequence>
<dbReference type="Pfam" id="PF00403">
    <property type="entry name" value="HMA"/>
    <property type="match status" value="1"/>
</dbReference>
<feature type="domain" description="HMA" evidence="2">
    <location>
        <begin position="23"/>
        <end position="90"/>
    </location>
</feature>
<name>A0AAP2GPM5_9BACT</name>
<evidence type="ECO:0000256" key="1">
    <source>
        <dbReference type="SAM" id="SignalP"/>
    </source>
</evidence>
<proteinExistence type="predicted"/>
<evidence type="ECO:0000313" key="4">
    <source>
        <dbReference type="Proteomes" id="UP001319200"/>
    </source>
</evidence>
<keyword evidence="4" id="KW-1185">Reference proteome</keyword>
<dbReference type="EMBL" id="JAHESF010000013">
    <property type="protein sequence ID" value="MBT1698110.1"/>
    <property type="molecule type" value="Genomic_DNA"/>
</dbReference>
<dbReference type="CDD" id="cd00371">
    <property type="entry name" value="HMA"/>
    <property type="match status" value="1"/>
</dbReference>
<reference evidence="3 4" key="1">
    <citation type="submission" date="2021-05" db="EMBL/GenBank/DDBJ databases">
        <title>A Polyphasic approach of four new species of the genus Ohtaekwangia: Ohtaekwangia histidinii sp. nov., Ohtaekwangia cretensis sp. nov., Ohtaekwangia indiensis sp. nov., Ohtaekwangia reichenbachii sp. nov. from diverse environment.</title>
        <authorList>
            <person name="Octaviana S."/>
        </authorList>
    </citation>
    <scope>NUCLEOTIDE SEQUENCE [LARGE SCALE GENOMIC DNA]</scope>
    <source>
        <strain evidence="3 4">PWU4</strain>
    </source>
</reference>
<dbReference type="Proteomes" id="UP001319200">
    <property type="component" value="Unassembled WGS sequence"/>
</dbReference>
<evidence type="ECO:0000259" key="2">
    <source>
        <dbReference type="PROSITE" id="PS50846"/>
    </source>
</evidence>
<dbReference type="RefSeq" id="WP_254163982.1">
    <property type="nucleotide sequence ID" value="NZ_JAHESF010000013.1"/>
</dbReference>
<dbReference type="InterPro" id="IPR036163">
    <property type="entry name" value="HMA_dom_sf"/>
</dbReference>
<accession>A0AAP2GPM5</accession>
<keyword evidence="1" id="KW-0732">Signal</keyword>
<evidence type="ECO:0000313" key="3">
    <source>
        <dbReference type="EMBL" id="MBT1698110.1"/>
    </source>
</evidence>
<dbReference type="GO" id="GO:0046872">
    <property type="term" value="F:metal ion binding"/>
    <property type="evidence" value="ECO:0007669"/>
    <property type="project" value="InterPro"/>
</dbReference>
<gene>
    <name evidence="3" type="ORF">KK083_14550</name>
</gene>
<feature type="chain" id="PRO_5043015790" evidence="1">
    <location>
        <begin position="21"/>
        <end position="167"/>
    </location>
</feature>
<dbReference type="InterPro" id="IPR006121">
    <property type="entry name" value="HMA_dom"/>
</dbReference>
<comment type="caution">
    <text evidence="3">The sequence shown here is derived from an EMBL/GenBank/DDBJ whole genome shotgun (WGS) entry which is preliminary data.</text>
</comment>
<protein>
    <submittedName>
        <fullName evidence="3">Heavy-metal-associated domain-containing protein</fullName>
    </submittedName>
</protein>